<dbReference type="RefSeq" id="WP_171225580.1">
    <property type="nucleotide sequence ID" value="NZ_CP053085.1"/>
</dbReference>
<protein>
    <submittedName>
        <fullName evidence="2">GWxTD domain-containing protein</fullName>
    </submittedName>
</protein>
<feature type="chain" id="PRO_5026653770" evidence="1">
    <location>
        <begin position="27"/>
        <end position="749"/>
    </location>
</feature>
<evidence type="ECO:0000313" key="2">
    <source>
        <dbReference type="EMBL" id="QJR36145.1"/>
    </source>
</evidence>
<dbReference type="KEGG" id="ggr:HKW67_11830"/>
<keyword evidence="3" id="KW-1185">Reference proteome</keyword>
<dbReference type="Gene3D" id="1.25.40.10">
    <property type="entry name" value="Tetratricopeptide repeat domain"/>
    <property type="match status" value="2"/>
</dbReference>
<evidence type="ECO:0000313" key="3">
    <source>
        <dbReference type="Proteomes" id="UP000500938"/>
    </source>
</evidence>
<dbReference type="SUPFAM" id="SSF48452">
    <property type="entry name" value="TPR-like"/>
    <property type="match status" value="1"/>
</dbReference>
<reference evidence="2 3" key="1">
    <citation type="submission" date="2020-05" db="EMBL/GenBank/DDBJ databases">
        <title>Complete genome sequence of Gemmatimonas greenlandica TET16.</title>
        <authorList>
            <person name="Zeng Y."/>
        </authorList>
    </citation>
    <scope>NUCLEOTIDE SEQUENCE [LARGE SCALE GENOMIC DNA]</scope>
    <source>
        <strain evidence="2 3">TET16</strain>
    </source>
</reference>
<proteinExistence type="predicted"/>
<evidence type="ECO:0000256" key="1">
    <source>
        <dbReference type="SAM" id="SignalP"/>
    </source>
</evidence>
<dbReference type="InterPro" id="IPR030959">
    <property type="entry name" value="GWxTD_dom"/>
</dbReference>
<accession>A0A6M4IPX7</accession>
<keyword evidence="1" id="KW-0732">Signal</keyword>
<dbReference type="AlphaFoldDB" id="A0A6M4IPX7"/>
<dbReference type="Proteomes" id="UP000500938">
    <property type="component" value="Chromosome"/>
</dbReference>
<dbReference type="NCBIfam" id="TIGR04514">
    <property type="entry name" value="GWxTD_dom"/>
    <property type="match status" value="1"/>
</dbReference>
<sequence>MITMFGTSVRATRLALVLLLPVTLAAQPMAPQPTRQSIAQIADSVAAIGDTARAVALLDSAVRRDKRDAASWHQLGLLLWNQARSARNPDIMKDQKKIRMLIAADTSLRLATKLAPDSGRFWLSLSRFNLQSGVSTMRFASTGQAREVMTAAERVNDKVMLAEAADMAGMGAWRRYDAQANRGLPTGFSKIVVPSGMERRLARDYVNTIANKIEPPTGDADHAEALDLFSRAVGADSSNLMYSRHLYMAYVERKRWTDVVTVASMRARQFPLDFQSQLALGLAYHRLANEKGATIAFDSAFALMDDNEANRLKNLVRIMRPRPRANLKGTEQVADSASWARLPSSQREGLEAMFWMMSDPLALTQENEFRLEFLARVVYADFRWTVDDLNLRGADTDRGDVYVRYGPPDFEMTIPGSTTDGRQRLDGEVTLFWDYTNSFTFFFDLKPGYATGRLALFDRDYVERLNDVAPVSFANVPVTRLLDTIPMRIARFRSGADSTDALIAALVPIDSLVRGNVLERVPVDIDLRVFDQFVRVRGMESDQLTFARDSSAGSLGRLWSRRLGPGINVVRVEALQGDSKRGARAMARLDPATNVGFGMSDVLLGNKPELRSGVVTPSRWRDIAITPSVGSYARGSSLGLLWEMYDLVPKDGQTKYRVAITVERADRDGVAGFTLRVLDNLGRAVGRAQQSRDRFTISFDRQGGALPVLVEYLSLDMTQAPSGGYRMRVEVTDLANQKKTARNTEFRIR</sequence>
<feature type="signal peptide" evidence="1">
    <location>
        <begin position="1"/>
        <end position="26"/>
    </location>
</feature>
<dbReference type="InterPro" id="IPR011990">
    <property type="entry name" value="TPR-like_helical_dom_sf"/>
</dbReference>
<organism evidence="2 3">
    <name type="scientific">Gemmatimonas groenlandica</name>
    <dbReference type="NCBI Taxonomy" id="2732249"/>
    <lineage>
        <taxon>Bacteria</taxon>
        <taxon>Pseudomonadati</taxon>
        <taxon>Gemmatimonadota</taxon>
        <taxon>Gemmatimonadia</taxon>
        <taxon>Gemmatimonadales</taxon>
        <taxon>Gemmatimonadaceae</taxon>
        <taxon>Gemmatimonas</taxon>
    </lineage>
</organism>
<name>A0A6M4IPX7_9BACT</name>
<dbReference type="EMBL" id="CP053085">
    <property type="protein sequence ID" value="QJR36145.1"/>
    <property type="molecule type" value="Genomic_DNA"/>
</dbReference>
<gene>
    <name evidence="2" type="ORF">HKW67_11830</name>
</gene>